<protein>
    <submittedName>
        <fullName evidence="1">Uncharacterized protein</fullName>
    </submittedName>
</protein>
<evidence type="ECO:0000313" key="2">
    <source>
        <dbReference type="Proteomes" id="UP000278807"/>
    </source>
</evidence>
<accession>A0A3P7S3Z2</accession>
<gene>
    <name evidence="1" type="ORF">HNAJ_LOCUS5189</name>
</gene>
<organism evidence="1 2">
    <name type="scientific">Rodentolepis nana</name>
    <name type="common">Dwarf tapeworm</name>
    <name type="synonym">Hymenolepis nana</name>
    <dbReference type="NCBI Taxonomy" id="102285"/>
    <lineage>
        <taxon>Eukaryota</taxon>
        <taxon>Metazoa</taxon>
        <taxon>Spiralia</taxon>
        <taxon>Lophotrochozoa</taxon>
        <taxon>Platyhelminthes</taxon>
        <taxon>Cestoda</taxon>
        <taxon>Eucestoda</taxon>
        <taxon>Cyclophyllidea</taxon>
        <taxon>Hymenolepididae</taxon>
        <taxon>Rodentolepis</taxon>
    </lineage>
</organism>
<dbReference type="AlphaFoldDB" id="A0A3P7S3Z2"/>
<evidence type="ECO:0000313" key="1">
    <source>
        <dbReference type="EMBL" id="VDO01049.1"/>
    </source>
</evidence>
<dbReference type="EMBL" id="UZAE01004188">
    <property type="protein sequence ID" value="VDO01049.1"/>
    <property type="molecule type" value="Genomic_DNA"/>
</dbReference>
<reference evidence="1 2" key="1">
    <citation type="submission" date="2018-11" db="EMBL/GenBank/DDBJ databases">
        <authorList>
            <consortium name="Pathogen Informatics"/>
        </authorList>
    </citation>
    <scope>NUCLEOTIDE SEQUENCE [LARGE SCALE GENOMIC DNA]</scope>
</reference>
<dbReference type="Proteomes" id="UP000278807">
    <property type="component" value="Unassembled WGS sequence"/>
</dbReference>
<sequence>MCPVRSLNSATAANLGQSAMTESAVVRALSSLTLEDLSPVFEL</sequence>
<proteinExistence type="predicted"/>
<keyword evidence="2" id="KW-1185">Reference proteome</keyword>
<name>A0A3P7S3Z2_RODNA</name>